<dbReference type="InterPro" id="IPR027417">
    <property type="entry name" value="P-loop_NTPase"/>
</dbReference>
<evidence type="ECO:0000256" key="7">
    <source>
        <dbReference type="ARBA" id="ARBA00023204"/>
    </source>
</evidence>
<dbReference type="InterPro" id="IPR001650">
    <property type="entry name" value="Helicase_C-like"/>
</dbReference>
<dbReference type="RefSeq" id="WP_253567171.1">
    <property type="nucleotide sequence ID" value="NZ_JAMZEK010000003.1"/>
</dbReference>
<dbReference type="InterPro" id="IPR052511">
    <property type="entry name" value="ATP-dep_Helicase"/>
</dbReference>
<keyword evidence="5" id="KW-0067">ATP-binding</keyword>
<keyword evidence="13" id="KW-1185">Reference proteome</keyword>
<evidence type="ECO:0000256" key="2">
    <source>
        <dbReference type="ARBA" id="ARBA00022763"/>
    </source>
</evidence>
<dbReference type="InterPro" id="IPR017170">
    <property type="entry name" value="Lhr-like"/>
</dbReference>
<evidence type="ECO:0000256" key="5">
    <source>
        <dbReference type="ARBA" id="ARBA00022840"/>
    </source>
</evidence>
<gene>
    <name evidence="12" type="ORF">NC595_13225</name>
</gene>
<dbReference type="InterPro" id="IPR011545">
    <property type="entry name" value="DEAD/DEAH_box_helicase_dom"/>
</dbReference>
<dbReference type="GO" id="GO:0016874">
    <property type="term" value="F:ligase activity"/>
    <property type="evidence" value="ECO:0007669"/>
    <property type="project" value="UniProtKB-KW"/>
</dbReference>
<sequence length="815" mass="89010">MPTTSTTSAAWRRAEARLRDWFVATLGRKPAPYQRAAWQAWTQGQSGLLHAPTGTGKTLAALGGPLIDGLLAPGSGLQLLWITPLRSLAADTTVHLAAAVDGLGLPWRVLRRTGDSSSAERARLRRGACELLVTTPESLALLLSYPDAATRFAQLRGVVVDEWHELIGNKRGTLLQLGLARLRTLRPGLRLWGLSATLGNLDEALRALAGDGVLIGTRARKPLRIDTALPEPGERFPWAGHLGLSQLGRVVQTVHEARSALVFANTRAQAELWHEAIAAVWPDDPATLALHHGSIAPALRRAVEDGLREGRLRCVVATSSLDLGVDFPAVEQVVQIGSPKGVARLLQRAGRSGHAPGAPSRVLCVPTHLLELAEIAAARRALAAGRLEPRHPPRGGLDVLAQHLLTLALGGGFHPDDAYVEVCRTRAYAQLPRAQFDAVLDYLQHGGSALAGYPEYRKLVRDADGACRVESAQVARRHRFSIGTITADGSLHVRYLKGARLGSVEESFIARLRPGDRFLFAGRHLELVRVRDMTAWVRQATARRGGVPRWAGGRLPLSGELADAMRGVLADGHGSEPELRALAPMRAIQRSQSHLPGTGELLIERTRTREGEHLFVYPFAGRLAHEGLAAVLAYRLSALARGDYGYAVNDYGLVLTAHALPPLDEAALRRLLHPWGLRRDIRASVNLAELARRQFREVARVAGLVFNGYPGRDKSLRQLQVSSGLLFDVLSRHDPAHPLLWQAERDVLDQALEYRRLREALLHAARGPLRLCDTERLTPMAFPLWAERIRGGVHADDWKSRVERMAARLEKAAGR</sequence>
<dbReference type="Pfam" id="PF08494">
    <property type="entry name" value="DEAD_assoc"/>
    <property type="match status" value="1"/>
</dbReference>
<dbReference type="InterPro" id="IPR045628">
    <property type="entry name" value="Lhr_WH_dom"/>
</dbReference>
<dbReference type="SUPFAM" id="SSF52540">
    <property type="entry name" value="P-loop containing nucleoside triphosphate hydrolases"/>
    <property type="match status" value="1"/>
</dbReference>
<evidence type="ECO:0000256" key="1">
    <source>
        <dbReference type="ARBA" id="ARBA00022741"/>
    </source>
</evidence>
<evidence type="ECO:0000256" key="8">
    <source>
        <dbReference type="ARBA" id="ARBA00023235"/>
    </source>
</evidence>
<dbReference type="PANTHER" id="PTHR47962:SF3">
    <property type="entry name" value="LARGE ATP-DEPENDENT HELICASE-RELATED PROTEIN"/>
    <property type="match status" value="1"/>
</dbReference>
<keyword evidence="7" id="KW-0234">DNA repair</keyword>
<evidence type="ECO:0000256" key="6">
    <source>
        <dbReference type="ARBA" id="ARBA00023125"/>
    </source>
</evidence>
<dbReference type="NCBIfam" id="TIGR04121">
    <property type="entry name" value="DEXH_lig_assoc"/>
    <property type="match status" value="1"/>
</dbReference>
<dbReference type="SMART" id="SM00490">
    <property type="entry name" value="HELICc"/>
    <property type="match status" value="1"/>
</dbReference>
<dbReference type="EMBL" id="JAMZEK010000003">
    <property type="protein sequence ID" value="MCP1375010.1"/>
    <property type="molecule type" value="Genomic_DNA"/>
</dbReference>
<evidence type="ECO:0000313" key="13">
    <source>
        <dbReference type="Proteomes" id="UP001204615"/>
    </source>
</evidence>
<keyword evidence="8" id="KW-0413">Isomerase</keyword>
<feature type="domain" description="Helicase ATP-binding" evidence="10">
    <location>
        <begin position="38"/>
        <end position="216"/>
    </location>
</feature>
<evidence type="ECO:0000259" key="10">
    <source>
        <dbReference type="PROSITE" id="PS51192"/>
    </source>
</evidence>
<dbReference type="InterPro" id="IPR014001">
    <property type="entry name" value="Helicase_ATP-bd"/>
</dbReference>
<dbReference type="CDD" id="cd18796">
    <property type="entry name" value="SF2_C_LHR"/>
    <property type="match status" value="1"/>
</dbReference>
<evidence type="ECO:0000259" key="11">
    <source>
        <dbReference type="PROSITE" id="PS51194"/>
    </source>
</evidence>
<dbReference type="Pfam" id="PF19306">
    <property type="entry name" value="WHD_Lhr"/>
    <property type="match status" value="1"/>
</dbReference>
<evidence type="ECO:0000256" key="3">
    <source>
        <dbReference type="ARBA" id="ARBA00022801"/>
    </source>
</evidence>
<evidence type="ECO:0000256" key="9">
    <source>
        <dbReference type="ARBA" id="ARBA00093467"/>
    </source>
</evidence>
<keyword evidence="1" id="KW-0547">Nucleotide-binding</keyword>
<dbReference type="PROSITE" id="PS51192">
    <property type="entry name" value="HELICASE_ATP_BIND_1"/>
    <property type="match status" value="1"/>
</dbReference>
<proteinExistence type="inferred from homology"/>
<protein>
    <submittedName>
        <fullName evidence="12">Ligase-associated DNA damage response DEXH box helicase</fullName>
    </submittedName>
</protein>
<evidence type="ECO:0000256" key="4">
    <source>
        <dbReference type="ARBA" id="ARBA00022806"/>
    </source>
</evidence>
<feature type="domain" description="Helicase C-terminal" evidence="11">
    <location>
        <begin position="243"/>
        <end position="405"/>
    </location>
</feature>
<keyword evidence="6" id="KW-0238">DNA-binding</keyword>
<organism evidence="12 13">
    <name type="scientific">Dyella lutea</name>
    <dbReference type="NCBI Taxonomy" id="2950441"/>
    <lineage>
        <taxon>Bacteria</taxon>
        <taxon>Pseudomonadati</taxon>
        <taxon>Pseudomonadota</taxon>
        <taxon>Gammaproteobacteria</taxon>
        <taxon>Lysobacterales</taxon>
        <taxon>Rhodanobacteraceae</taxon>
        <taxon>Dyella</taxon>
    </lineage>
</organism>
<evidence type="ECO:0000313" key="12">
    <source>
        <dbReference type="EMBL" id="MCP1375010.1"/>
    </source>
</evidence>
<name>A0ABT1FCB3_9GAMM</name>
<dbReference type="InterPro" id="IPR013701">
    <property type="entry name" value="Lhr-like_DEAD/DEAH_assoc"/>
</dbReference>
<dbReference type="SMART" id="SM00487">
    <property type="entry name" value="DEXDc"/>
    <property type="match status" value="1"/>
</dbReference>
<reference evidence="12 13" key="1">
    <citation type="submission" date="2022-06" db="EMBL/GenBank/DDBJ databases">
        <title>Dyella sp. Sa strain:Sa Genome sequencing.</title>
        <authorList>
            <person name="Park S."/>
        </authorList>
    </citation>
    <scope>NUCLEOTIDE SEQUENCE [LARGE SCALE GENOMIC DNA]</scope>
    <source>
        <strain evidence="12 13">Sa</strain>
    </source>
</reference>
<keyword evidence="3" id="KW-0378">Hydrolase</keyword>
<accession>A0ABT1FCB3</accession>
<dbReference type="Gene3D" id="3.40.50.300">
    <property type="entry name" value="P-loop containing nucleotide triphosphate hydrolases"/>
    <property type="match status" value="2"/>
</dbReference>
<comment type="caution">
    <text evidence="12">The sequence shown here is derived from an EMBL/GenBank/DDBJ whole genome shotgun (WGS) entry which is preliminary data.</text>
</comment>
<keyword evidence="2" id="KW-0227">DNA damage</keyword>
<keyword evidence="12" id="KW-0436">Ligase</keyword>
<dbReference type="Pfam" id="PF00270">
    <property type="entry name" value="DEAD"/>
    <property type="match status" value="1"/>
</dbReference>
<keyword evidence="4" id="KW-0347">Helicase</keyword>
<dbReference type="InterPro" id="IPR026362">
    <property type="entry name" value="DEXH_lig_assoc"/>
</dbReference>
<dbReference type="Pfam" id="PF00271">
    <property type="entry name" value="Helicase_C"/>
    <property type="match status" value="1"/>
</dbReference>
<comment type="similarity">
    <text evidence="9">Belongs to the Lhr helicase family. Lhr-Core subfamily.</text>
</comment>
<dbReference type="PROSITE" id="PS51194">
    <property type="entry name" value="HELICASE_CTER"/>
    <property type="match status" value="1"/>
</dbReference>
<dbReference type="PIRSF" id="PIRSF037307">
    <property type="entry name" value="Lhr-like_helic_prd"/>
    <property type="match status" value="1"/>
</dbReference>
<dbReference type="Proteomes" id="UP001204615">
    <property type="component" value="Unassembled WGS sequence"/>
</dbReference>
<dbReference type="PANTHER" id="PTHR47962">
    <property type="entry name" value="ATP-DEPENDENT HELICASE LHR-RELATED-RELATED"/>
    <property type="match status" value="1"/>
</dbReference>